<dbReference type="Proteomes" id="UP000218831">
    <property type="component" value="Unassembled WGS sequence"/>
</dbReference>
<dbReference type="Pfam" id="PF14897">
    <property type="entry name" value="EpsG"/>
    <property type="match status" value="1"/>
</dbReference>
<proteinExistence type="predicted"/>
<evidence type="ECO:0000256" key="1">
    <source>
        <dbReference type="SAM" id="Phobius"/>
    </source>
</evidence>
<feature type="transmembrane region" description="Helical" evidence="1">
    <location>
        <begin position="224"/>
        <end position="245"/>
    </location>
</feature>
<feature type="transmembrane region" description="Helical" evidence="1">
    <location>
        <begin position="341"/>
        <end position="359"/>
    </location>
</feature>
<evidence type="ECO:0000313" key="3">
    <source>
        <dbReference type="Proteomes" id="UP000218831"/>
    </source>
</evidence>
<keyword evidence="1" id="KW-0472">Membrane</keyword>
<evidence type="ECO:0000313" key="2">
    <source>
        <dbReference type="EMBL" id="PAU92845.1"/>
    </source>
</evidence>
<accession>A0A2A2G7L6</accession>
<protein>
    <recommendedName>
        <fullName evidence="4">EpsG family protein</fullName>
    </recommendedName>
</protein>
<gene>
    <name evidence="2" type="ORF">CK503_14245</name>
</gene>
<dbReference type="OrthoDB" id="784431at2"/>
<keyword evidence="1" id="KW-0812">Transmembrane</keyword>
<name>A0A2A2G7L6_9BACT</name>
<feature type="transmembrane region" description="Helical" evidence="1">
    <location>
        <begin position="287"/>
        <end position="305"/>
    </location>
</feature>
<comment type="caution">
    <text evidence="2">The sequence shown here is derived from an EMBL/GenBank/DDBJ whole genome shotgun (WGS) entry which is preliminary data.</text>
</comment>
<feature type="transmembrane region" description="Helical" evidence="1">
    <location>
        <begin position="371"/>
        <end position="388"/>
    </location>
</feature>
<feature type="transmembrane region" description="Helical" evidence="1">
    <location>
        <begin position="145"/>
        <end position="164"/>
    </location>
</feature>
<organism evidence="2 3">
    <name type="scientific">Fodinibius salipaludis</name>
    <dbReference type="NCBI Taxonomy" id="2032627"/>
    <lineage>
        <taxon>Bacteria</taxon>
        <taxon>Pseudomonadati</taxon>
        <taxon>Balneolota</taxon>
        <taxon>Balneolia</taxon>
        <taxon>Balneolales</taxon>
        <taxon>Balneolaceae</taxon>
        <taxon>Fodinibius</taxon>
    </lineage>
</organism>
<evidence type="ECO:0008006" key="4">
    <source>
        <dbReference type="Google" id="ProtNLM"/>
    </source>
</evidence>
<keyword evidence="3" id="KW-1185">Reference proteome</keyword>
<feature type="transmembrane region" description="Helical" evidence="1">
    <location>
        <begin position="193"/>
        <end position="217"/>
    </location>
</feature>
<feature type="transmembrane region" description="Helical" evidence="1">
    <location>
        <begin position="394"/>
        <end position="414"/>
    </location>
</feature>
<keyword evidence="1" id="KW-1133">Transmembrane helix</keyword>
<feature type="transmembrane region" description="Helical" evidence="1">
    <location>
        <begin position="118"/>
        <end position="139"/>
    </location>
</feature>
<feature type="transmembrane region" description="Helical" evidence="1">
    <location>
        <begin position="317"/>
        <end position="335"/>
    </location>
</feature>
<sequence length="424" mass="48925">MTKLRAMFQSNNKIGFYSAMLFLLWPLLALLSAFKNYRSSWAKNILWAFIAFYGFAFAIGAESEGADIARYVEKYQHLHGQQMTFAKALEYYSESGDIDVASTFISIVLSRFTDSQSILTLVYGIIFGYFFSRNMWFVLEHLKGNIRFTTALLFICFFLVIPIWNMNGFRMWTAAHIFIYGLLPYLYEGKKSGVLIASLSILVHFSFLVPVSILYLYIFAGNRLLIYFVFYCLTFFVSEINLSVFNELVEGYAPEIIQERTAGYRGEQYVENYREGTTNSQNWYMDWYGRAMRWSIMGFLVVLFFRAKKFFMQNKNWLNLFCFTLLFYGVANLFSSLPSGGRFLSIANLSALALITLYVQNKEHEKVMKRFIIAATPALVLFIVVSVRMGLYSISATTILGNPIIAIFLTGEHISMNDVMRMLL</sequence>
<dbReference type="InterPro" id="IPR049458">
    <property type="entry name" value="EpsG-like"/>
</dbReference>
<feature type="transmembrane region" description="Helical" evidence="1">
    <location>
        <begin position="45"/>
        <end position="61"/>
    </location>
</feature>
<reference evidence="2 3" key="1">
    <citation type="submission" date="2017-08" db="EMBL/GenBank/DDBJ databases">
        <title>Aliifodinibius alkalisoli sp. nov., isolated from saline alkaline soil.</title>
        <authorList>
            <person name="Liu D."/>
            <person name="Zhang G."/>
        </authorList>
    </citation>
    <scope>NUCLEOTIDE SEQUENCE [LARGE SCALE GENOMIC DNA]</scope>
    <source>
        <strain evidence="2 3">WN023</strain>
    </source>
</reference>
<dbReference type="EMBL" id="NSKE01000012">
    <property type="protein sequence ID" value="PAU92845.1"/>
    <property type="molecule type" value="Genomic_DNA"/>
</dbReference>
<dbReference type="AlphaFoldDB" id="A0A2A2G7L6"/>